<evidence type="ECO:0000259" key="5">
    <source>
        <dbReference type="Pfam" id="PF00288"/>
    </source>
</evidence>
<keyword evidence="2" id="KW-0547">Nucleotide-binding</keyword>
<dbReference type="InterPro" id="IPR006204">
    <property type="entry name" value="GHMP_kinase_N_dom"/>
</dbReference>
<evidence type="ECO:0000313" key="6">
    <source>
        <dbReference type="EMBL" id="NEZ46981.1"/>
    </source>
</evidence>
<dbReference type="Pfam" id="PF00288">
    <property type="entry name" value="GHMP_kinases_N"/>
    <property type="match status" value="1"/>
</dbReference>
<evidence type="ECO:0000256" key="2">
    <source>
        <dbReference type="ARBA" id="ARBA00022741"/>
    </source>
</evidence>
<evidence type="ECO:0000256" key="3">
    <source>
        <dbReference type="ARBA" id="ARBA00022777"/>
    </source>
</evidence>
<dbReference type="PIRSF" id="PIRSF033887">
    <property type="entry name" value="PduX"/>
    <property type="match status" value="1"/>
</dbReference>
<evidence type="ECO:0000313" key="7">
    <source>
        <dbReference type="Proteomes" id="UP000473885"/>
    </source>
</evidence>
<protein>
    <submittedName>
        <fullName evidence="6">Kinase</fullName>
    </submittedName>
</protein>
<dbReference type="RefSeq" id="WP_050607944.1">
    <property type="nucleotide sequence ID" value="NZ_CABKUB010000006.1"/>
</dbReference>
<keyword evidence="3 6" id="KW-0418">Kinase</keyword>
<dbReference type="EMBL" id="SXDP01000004">
    <property type="protein sequence ID" value="NEZ46981.1"/>
    <property type="molecule type" value="Genomic_DNA"/>
</dbReference>
<dbReference type="GO" id="GO:0016301">
    <property type="term" value="F:kinase activity"/>
    <property type="evidence" value="ECO:0007669"/>
    <property type="project" value="UniProtKB-KW"/>
</dbReference>
<dbReference type="GO" id="GO:0005524">
    <property type="term" value="F:ATP binding"/>
    <property type="evidence" value="ECO:0007669"/>
    <property type="project" value="UniProtKB-KW"/>
</dbReference>
<keyword evidence="1" id="KW-0808">Transferase</keyword>
<dbReference type="SUPFAM" id="SSF54211">
    <property type="entry name" value="Ribosomal protein S5 domain 2-like"/>
    <property type="match status" value="1"/>
</dbReference>
<organism evidence="6 7">
    <name type="scientific">Clostridium niameyense</name>
    <dbReference type="NCBI Taxonomy" id="1622073"/>
    <lineage>
        <taxon>Bacteria</taxon>
        <taxon>Bacillati</taxon>
        <taxon>Bacillota</taxon>
        <taxon>Clostridia</taxon>
        <taxon>Eubacteriales</taxon>
        <taxon>Clostridiaceae</taxon>
        <taxon>Clostridium</taxon>
    </lineage>
</organism>
<gene>
    <name evidence="6" type="ORF">FDF74_07115</name>
</gene>
<evidence type="ECO:0000256" key="4">
    <source>
        <dbReference type="ARBA" id="ARBA00022840"/>
    </source>
</evidence>
<reference evidence="6 7" key="1">
    <citation type="submission" date="2019-04" db="EMBL/GenBank/DDBJ databases">
        <title>Genome sequencing of Clostridium botulinum Groups I-IV and Clostridium butyricum.</title>
        <authorList>
            <person name="Brunt J."/>
            <person name="Van Vliet A.H.M."/>
            <person name="Stringer S.C."/>
            <person name="Carter A.T."/>
            <person name="Peck M.W."/>
        </authorList>
    </citation>
    <scope>NUCLEOTIDE SEQUENCE [LARGE SCALE GENOMIC DNA]</scope>
    <source>
        <strain evidence="6 7">IFR 18/094</strain>
    </source>
</reference>
<dbReference type="OrthoDB" id="4548147at2"/>
<comment type="caution">
    <text evidence="6">The sequence shown here is derived from an EMBL/GenBank/DDBJ whole genome shotgun (WGS) entry which is preliminary data.</text>
</comment>
<dbReference type="PANTHER" id="PTHR43527:SF1">
    <property type="entry name" value="L-THREONINE KINASE"/>
    <property type="match status" value="1"/>
</dbReference>
<accession>A0A6M0R9P9</accession>
<dbReference type="Gene3D" id="3.30.230.10">
    <property type="match status" value="1"/>
</dbReference>
<dbReference type="InterPro" id="IPR012363">
    <property type="entry name" value="PduX"/>
</dbReference>
<name>A0A6M0R9P9_9CLOT</name>
<dbReference type="AlphaFoldDB" id="A0A6M0R9P9"/>
<proteinExistence type="predicted"/>
<sequence length="276" mass="31664">MEFRAKHPGSFGEILQGTLGEKSLLVSTPINLYTNIRIFESYKGKKTKTNIKVNKFMEILLLNWGYKEFIKNIHIEIKSEIPRGKGLASSTADICAVYKALTNMFKKPYSEKELILNSVKVEPTDSIIFDKFTLFDYKTGKFKEELGNYIKFYILVFQGNKIINTIEFNKRDLPPMESIEDLIPKLRQSILKSDLRGIGEISTESIKRNFTRLNYDYFDLVSKYKNETNGLGIVGCHSGDALGIIYDNKQDLIKSSNLCKKYKGLNTYTLETLINI</sequence>
<feature type="domain" description="GHMP kinase N-terminal" evidence="5">
    <location>
        <begin position="63"/>
        <end position="122"/>
    </location>
</feature>
<keyword evidence="4" id="KW-0067">ATP-binding</keyword>
<keyword evidence="7" id="KW-1185">Reference proteome</keyword>
<dbReference type="InterPro" id="IPR014721">
    <property type="entry name" value="Ribsml_uS5_D2-typ_fold_subgr"/>
</dbReference>
<dbReference type="Proteomes" id="UP000473885">
    <property type="component" value="Unassembled WGS sequence"/>
</dbReference>
<dbReference type="PANTHER" id="PTHR43527">
    <property type="entry name" value="4-DIPHOSPHOCYTIDYL-2-C-METHYL-D-ERYTHRITOL KINASE, CHLOROPLASTIC"/>
    <property type="match status" value="1"/>
</dbReference>
<evidence type="ECO:0000256" key="1">
    <source>
        <dbReference type="ARBA" id="ARBA00022679"/>
    </source>
</evidence>
<dbReference type="InterPro" id="IPR020568">
    <property type="entry name" value="Ribosomal_Su5_D2-typ_SF"/>
</dbReference>